<comment type="caution">
    <text evidence="2">The sequence shown here is derived from an EMBL/GenBank/DDBJ whole genome shotgun (WGS) entry which is preliminary data.</text>
</comment>
<protein>
    <recommendedName>
        <fullName evidence="1">SnoaL-like domain-containing protein</fullName>
    </recommendedName>
</protein>
<keyword evidence="3" id="KW-1185">Reference proteome</keyword>
<reference evidence="2" key="1">
    <citation type="journal article" date="2021" name="Nat. Commun.">
        <title>Genetic determinants of endophytism in the Arabidopsis root mycobiome.</title>
        <authorList>
            <person name="Mesny F."/>
            <person name="Miyauchi S."/>
            <person name="Thiergart T."/>
            <person name="Pickel B."/>
            <person name="Atanasova L."/>
            <person name="Karlsson M."/>
            <person name="Huettel B."/>
            <person name="Barry K.W."/>
            <person name="Haridas S."/>
            <person name="Chen C."/>
            <person name="Bauer D."/>
            <person name="Andreopoulos W."/>
            <person name="Pangilinan J."/>
            <person name="LaButti K."/>
            <person name="Riley R."/>
            <person name="Lipzen A."/>
            <person name="Clum A."/>
            <person name="Drula E."/>
            <person name="Henrissat B."/>
            <person name="Kohler A."/>
            <person name="Grigoriev I.V."/>
            <person name="Martin F.M."/>
            <person name="Hacquard S."/>
        </authorList>
    </citation>
    <scope>NUCLEOTIDE SEQUENCE</scope>
    <source>
        <strain evidence="2">MPI-CAGE-AT-0016</strain>
    </source>
</reference>
<dbReference type="SUPFAM" id="SSF54427">
    <property type="entry name" value="NTF2-like"/>
    <property type="match status" value="1"/>
</dbReference>
<dbReference type="InterPro" id="IPR032710">
    <property type="entry name" value="NTF2-like_dom_sf"/>
</dbReference>
<gene>
    <name evidence="2" type="ORF">B0T11DRAFT_329619</name>
</gene>
<dbReference type="EMBL" id="JAGPXD010000004">
    <property type="protein sequence ID" value="KAH7357729.1"/>
    <property type="molecule type" value="Genomic_DNA"/>
</dbReference>
<name>A0A8K0TB34_9PEZI</name>
<dbReference type="InterPro" id="IPR037401">
    <property type="entry name" value="SnoaL-like"/>
</dbReference>
<organism evidence="2 3">
    <name type="scientific">Plectosphaerella cucumerina</name>
    <dbReference type="NCBI Taxonomy" id="40658"/>
    <lineage>
        <taxon>Eukaryota</taxon>
        <taxon>Fungi</taxon>
        <taxon>Dikarya</taxon>
        <taxon>Ascomycota</taxon>
        <taxon>Pezizomycotina</taxon>
        <taxon>Sordariomycetes</taxon>
        <taxon>Hypocreomycetidae</taxon>
        <taxon>Glomerellales</taxon>
        <taxon>Plectosphaerellaceae</taxon>
        <taxon>Plectosphaerella</taxon>
    </lineage>
</organism>
<dbReference type="AlphaFoldDB" id="A0A8K0TB34"/>
<dbReference type="Pfam" id="PF12680">
    <property type="entry name" value="SnoaL_2"/>
    <property type="match status" value="1"/>
</dbReference>
<accession>A0A8K0TB34</accession>
<feature type="domain" description="SnoaL-like" evidence="1">
    <location>
        <begin position="22"/>
        <end position="129"/>
    </location>
</feature>
<dbReference type="OrthoDB" id="5305593at2759"/>
<sequence>MSRFEIGHPDAKVQEYITMRQERFTRGFNNASVPELMTMFAEEVEFNDYATGVLDLNRISLEKYYAEMVATFRDITIRTKSISGSKHFTAWEWDLTMYELPSEANPTGKEVNMVGVSLMWWNEEGKIVKNQDYGKEVPQGE</sequence>
<evidence type="ECO:0000313" key="2">
    <source>
        <dbReference type="EMBL" id="KAH7357729.1"/>
    </source>
</evidence>
<evidence type="ECO:0000313" key="3">
    <source>
        <dbReference type="Proteomes" id="UP000813385"/>
    </source>
</evidence>
<evidence type="ECO:0000259" key="1">
    <source>
        <dbReference type="Pfam" id="PF12680"/>
    </source>
</evidence>
<dbReference type="Gene3D" id="3.10.450.50">
    <property type="match status" value="1"/>
</dbReference>
<dbReference type="Proteomes" id="UP000813385">
    <property type="component" value="Unassembled WGS sequence"/>
</dbReference>
<proteinExistence type="predicted"/>